<evidence type="ECO:0000313" key="3">
    <source>
        <dbReference type="EMBL" id="CAB9517367.1"/>
    </source>
</evidence>
<dbReference type="GO" id="GO:0005634">
    <property type="term" value="C:nucleus"/>
    <property type="evidence" value="ECO:0007669"/>
    <property type="project" value="TreeGrafter"/>
</dbReference>
<keyword evidence="4" id="KW-1185">Reference proteome</keyword>
<dbReference type="Gene3D" id="1.10.287.110">
    <property type="entry name" value="DnaJ domain"/>
    <property type="match status" value="1"/>
</dbReference>
<dbReference type="OrthoDB" id="110024at2759"/>
<dbReference type="SMART" id="SM00271">
    <property type="entry name" value="DnaJ"/>
    <property type="match status" value="1"/>
</dbReference>
<dbReference type="InterPro" id="IPR056453">
    <property type="entry name" value="HTH_DNAJC9"/>
</dbReference>
<protein>
    <submittedName>
        <fullName evidence="3">DnaJ homolog subfamily C member 9</fullName>
    </submittedName>
</protein>
<dbReference type="EMBL" id="CAICTM010000850">
    <property type="protein sequence ID" value="CAB9517367.1"/>
    <property type="molecule type" value="Genomic_DNA"/>
</dbReference>
<dbReference type="Pfam" id="PF00226">
    <property type="entry name" value="DnaJ"/>
    <property type="match status" value="1"/>
</dbReference>
<dbReference type="PROSITE" id="PS00636">
    <property type="entry name" value="DNAJ_1"/>
    <property type="match status" value="1"/>
</dbReference>
<evidence type="ECO:0000313" key="4">
    <source>
        <dbReference type="Proteomes" id="UP001153069"/>
    </source>
</evidence>
<organism evidence="3 4">
    <name type="scientific">Seminavis robusta</name>
    <dbReference type="NCBI Taxonomy" id="568900"/>
    <lineage>
        <taxon>Eukaryota</taxon>
        <taxon>Sar</taxon>
        <taxon>Stramenopiles</taxon>
        <taxon>Ochrophyta</taxon>
        <taxon>Bacillariophyta</taxon>
        <taxon>Bacillariophyceae</taxon>
        <taxon>Bacillariophycidae</taxon>
        <taxon>Naviculales</taxon>
        <taxon>Naviculaceae</taxon>
        <taxon>Seminavis</taxon>
    </lineage>
</organism>
<dbReference type="PANTHER" id="PTHR44144">
    <property type="entry name" value="DNAJ HOMOLOG SUBFAMILY C MEMBER 9"/>
    <property type="match status" value="1"/>
</dbReference>
<accession>A0A9N8EA71</accession>
<feature type="compositionally biased region" description="Basic residues" evidence="1">
    <location>
        <begin position="266"/>
        <end position="293"/>
    </location>
</feature>
<dbReference type="PROSITE" id="PS50076">
    <property type="entry name" value="DNAJ_2"/>
    <property type="match status" value="1"/>
</dbReference>
<dbReference type="InterPro" id="IPR001623">
    <property type="entry name" value="DnaJ_domain"/>
</dbReference>
<dbReference type="AlphaFoldDB" id="A0A9N8EA71"/>
<dbReference type="GO" id="GO:0005737">
    <property type="term" value="C:cytoplasm"/>
    <property type="evidence" value="ECO:0007669"/>
    <property type="project" value="TreeGrafter"/>
</dbReference>
<gene>
    <name evidence="3" type="ORF">SEMRO_851_G210910.1</name>
</gene>
<dbReference type="SUPFAM" id="SSF46565">
    <property type="entry name" value="Chaperone J-domain"/>
    <property type="match status" value="1"/>
</dbReference>
<feature type="compositionally biased region" description="Acidic residues" evidence="1">
    <location>
        <begin position="234"/>
        <end position="258"/>
    </location>
</feature>
<evidence type="ECO:0000256" key="1">
    <source>
        <dbReference type="SAM" id="MobiDB-lite"/>
    </source>
</evidence>
<feature type="region of interest" description="Disordered" evidence="1">
    <location>
        <begin position="327"/>
        <end position="351"/>
    </location>
</feature>
<dbReference type="PRINTS" id="PR00625">
    <property type="entry name" value="JDOMAIN"/>
</dbReference>
<dbReference type="PANTHER" id="PTHR44144:SF1">
    <property type="entry name" value="DNAJ HOMOLOG SUBFAMILY C MEMBER 9"/>
    <property type="match status" value="1"/>
</dbReference>
<dbReference type="Proteomes" id="UP001153069">
    <property type="component" value="Unassembled WGS sequence"/>
</dbReference>
<feature type="domain" description="J" evidence="2">
    <location>
        <begin position="13"/>
        <end position="83"/>
    </location>
</feature>
<dbReference type="InterPro" id="IPR036869">
    <property type="entry name" value="J_dom_sf"/>
</dbReference>
<proteinExistence type="predicted"/>
<comment type="caution">
    <text evidence="3">The sequence shown here is derived from an EMBL/GenBank/DDBJ whole genome shotgun (WGS) entry which is preliminary data.</text>
</comment>
<dbReference type="InterPro" id="IPR018253">
    <property type="entry name" value="DnaJ_domain_CS"/>
</dbReference>
<dbReference type="Pfam" id="PF23302">
    <property type="entry name" value="HTH_DNAJC9"/>
    <property type="match status" value="1"/>
</dbReference>
<evidence type="ECO:0000259" key="2">
    <source>
        <dbReference type="PROSITE" id="PS50076"/>
    </source>
</evidence>
<dbReference type="CDD" id="cd06257">
    <property type="entry name" value="DnaJ"/>
    <property type="match status" value="1"/>
</dbReference>
<sequence>MNNIKETFGEAADLYSVLGLKNRDDAENAAKLRKAYFRKALVYHPDKTKEKNAEVAKAKFQAISFAYQVLKNPEKRAEYNDTGHVDEEHDDDNEDVNAANAGGNNWKDYFDLIFGKLTTNKIDQFALKYKCSEEEQRDVLQRYKEFKGDLNKMLEFVMLSNPVDCRRWLEDYIKPAIASGSVPDYNDMIQKSLKKVEKKIEKEQKKQQEKKKAAKTAKSKSASKKENQNPASSSEEEEEEEEEMTDEDATETESEDEEPVKATPAKSKKKAGPASSNKKRKATKAKPTKAKKKSKEDDLVAMIQANQSKRSGAAFFSDMAARYGAKMDEDPLGDDEFENIQARLKKNKRSR</sequence>
<dbReference type="GO" id="GO:0031072">
    <property type="term" value="F:heat shock protein binding"/>
    <property type="evidence" value="ECO:0007669"/>
    <property type="project" value="TreeGrafter"/>
</dbReference>
<reference evidence="3" key="1">
    <citation type="submission" date="2020-06" db="EMBL/GenBank/DDBJ databases">
        <authorList>
            <consortium name="Plant Systems Biology data submission"/>
        </authorList>
    </citation>
    <scope>NUCLEOTIDE SEQUENCE</scope>
    <source>
        <strain evidence="3">D6</strain>
    </source>
</reference>
<feature type="compositionally biased region" description="Basic and acidic residues" evidence="1">
    <location>
        <begin position="200"/>
        <end position="211"/>
    </location>
</feature>
<feature type="compositionally biased region" description="Basic residues" evidence="1">
    <location>
        <begin position="212"/>
        <end position="222"/>
    </location>
</feature>
<feature type="region of interest" description="Disordered" evidence="1">
    <location>
        <begin position="200"/>
        <end position="298"/>
    </location>
</feature>
<name>A0A9N8EA71_9STRA</name>
<dbReference type="InterPro" id="IPR052594">
    <property type="entry name" value="J_domain-containing_protein"/>
</dbReference>